<gene>
    <name evidence="2" type="primary">ORF48658</name>
</gene>
<feature type="non-terminal residue" evidence="2">
    <location>
        <position position="1"/>
    </location>
</feature>
<protein>
    <submittedName>
        <fullName evidence="2">Uncharacterized protein</fullName>
    </submittedName>
</protein>
<accession>A0A0B6Z5A9</accession>
<feature type="region of interest" description="Disordered" evidence="1">
    <location>
        <begin position="76"/>
        <end position="104"/>
    </location>
</feature>
<reference evidence="2" key="1">
    <citation type="submission" date="2014-12" db="EMBL/GenBank/DDBJ databases">
        <title>Insight into the proteome of Arion vulgaris.</title>
        <authorList>
            <person name="Aradska J."/>
            <person name="Bulat T."/>
            <person name="Smidak R."/>
            <person name="Sarate P."/>
            <person name="Gangsoo J."/>
            <person name="Sialana F."/>
            <person name="Bilban M."/>
            <person name="Lubec G."/>
        </authorList>
    </citation>
    <scope>NUCLEOTIDE SEQUENCE</scope>
    <source>
        <tissue evidence="2">Skin</tissue>
    </source>
</reference>
<feature type="compositionally biased region" description="Polar residues" evidence="1">
    <location>
        <begin position="25"/>
        <end position="39"/>
    </location>
</feature>
<feature type="compositionally biased region" description="Polar residues" evidence="1">
    <location>
        <begin position="87"/>
        <end position="104"/>
    </location>
</feature>
<organism evidence="2">
    <name type="scientific">Arion vulgaris</name>
    <dbReference type="NCBI Taxonomy" id="1028688"/>
    <lineage>
        <taxon>Eukaryota</taxon>
        <taxon>Metazoa</taxon>
        <taxon>Spiralia</taxon>
        <taxon>Lophotrochozoa</taxon>
        <taxon>Mollusca</taxon>
        <taxon>Gastropoda</taxon>
        <taxon>Heterobranchia</taxon>
        <taxon>Euthyneura</taxon>
        <taxon>Panpulmonata</taxon>
        <taxon>Eupulmonata</taxon>
        <taxon>Stylommatophora</taxon>
        <taxon>Helicina</taxon>
        <taxon>Arionoidea</taxon>
        <taxon>Arionidae</taxon>
        <taxon>Arion</taxon>
    </lineage>
</organism>
<proteinExistence type="predicted"/>
<name>A0A0B6Z5A9_9EUPU</name>
<dbReference type="AlphaFoldDB" id="A0A0B6Z5A9"/>
<dbReference type="EMBL" id="HACG01016682">
    <property type="protein sequence ID" value="CEK63547.1"/>
    <property type="molecule type" value="Transcribed_RNA"/>
</dbReference>
<evidence type="ECO:0000313" key="2">
    <source>
        <dbReference type="EMBL" id="CEK63547.1"/>
    </source>
</evidence>
<feature type="non-terminal residue" evidence="2">
    <location>
        <position position="104"/>
    </location>
</feature>
<sequence length="104" mass="11761">EECSDTIRMEDLTSPDESPDREHVTPNTTSFESSAQSEPCPSDHRDSGIQFEISSAKPLNHVNFLHPNYENRRQSFRNVMGDRLKRGNQSTSVENSFDSVETDG</sequence>
<feature type="region of interest" description="Disordered" evidence="1">
    <location>
        <begin position="1"/>
        <end position="48"/>
    </location>
</feature>
<evidence type="ECO:0000256" key="1">
    <source>
        <dbReference type="SAM" id="MobiDB-lite"/>
    </source>
</evidence>
<feature type="compositionally biased region" description="Basic and acidic residues" evidence="1">
    <location>
        <begin position="1"/>
        <end position="11"/>
    </location>
</feature>